<keyword evidence="2" id="KW-0560">Oxidoreductase</keyword>
<dbReference type="InterPro" id="IPR036291">
    <property type="entry name" value="NAD(P)-bd_dom_sf"/>
</dbReference>
<evidence type="ECO:0000256" key="2">
    <source>
        <dbReference type="ARBA" id="ARBA00023002"/>
    </source>
</evidence>
<sequence length="305" mass="33635">MSPTKTFCPPKFTLHPPKFFYTEISSLDRKFYSANMAKIALITGGTSGIGLAVAKDLIQTGSWQVNIIGSNQERGQDAAASLPDVTFYQADVRNYQQLAGVFDQIFNTTGQIDFVFANAGRAEYTDFFAKSETGIPPEPSSEIVHTNLNGALYTSYLAMHYFRRSPESTKGHRNLILTSSIGGLYPYALIGFTRSVGERLWEEGVRVNALCPGVVETPLLADETFYAVFPPEIFIPVDVVTRVVSQLLSGADMVDAKGMRVAGDQMHSRAVHVSGKSFLFIEKPEIHDEQTRMTWAAMMGHTLDV</sequence>
<accession>A0A101MQJ3</accession>
<proteinExistence type="inferred from homology"/>
<dbReference type="SUPFAM" id="SSF51735">
    <property type="entry name" value="NAD(P)-binding Rossmann-fold domains"/>
    <property type="match status" value="1"/>
</dbReference>
<evidence type="ECO:0000313" key="3">
    <source>
        <dbReference type="EMBL" id="KUM64874.1"/>
    </source>
</evidence>
<dbReference type="EMBL" id="LLXE01000038">
    <property type="protein sequence ID" value="KUM64874.1"/>
    <property type="molecule type" value="Genomic_DNA"/>
</dbReference>
<gene>
    <name evidence="3" type="ORF">ACN42_g2191</name>
</gene>
<comment type="similarity">
    <text evidence="1">Belongs to the short-chain dehydrogenases/reductases (SDR) family.</text>
</comment>
<protein>
    <recommendedName>
        <fullName evidence="5">Short-chain dehydrogenase</fullName>
    </recommendedName>
</protein>
<dbReference type="OrthoDB" id="37659at2759"/>
<dbReference type="Gene3D" id="3.40.50.720">
    <property type="entry name" value="NAD(P)-binding Rossmann-like Domain"/>
    <property type="match status" value="1"/>
</dbReference>
<dbReference type="GO" id="GO:0016616">
    <property type="term" value="F:oxidoreductase activity, acting on the CH-OH group of donors, NAD or NADP as acceptor"/>
    <property type="evidence" value="ECO:0007669"/>
    <property type="project" value="TreeGrafter"/>
</dbReference>
<dbReference type="AlphaFoldDB" id="A0A101MQJ3"/>
<dbReference type="PANTHER" id="PTHR44229">
    <property type="entry name" value="15-HYDROXYPROSTAGLANDIN DEHYDROGENASE [NAD(+)]"/>
    <property type="match status" value="1"/>
</dbReference>
<comment type="caution">
    <text evidence="3">The sequence shown here is derived from an EMBL/GenBank/DDBJ whole genome shotgun (WGS) entry which is preliminary data.</text>
</comment>
<dbReference type="GO" id="GO:0005737">
    <property type="term" value="C:cytoplasm"/>
    <property type="evidence" value="ECO:0007669"/>
    <property type="project" value="TreeGrafter"/>
</dbReference>
<evidence type="ECO:0000313" key="4">
    <source>
        <dbReference type="Proteomes" id="UP000055045"/>
    </source>
</evidence>
<dbReference type="Proteomes" id="UP000055045">
    <property type="component" value="Unassembled WGS sequence"/>
</dbReference>
<dbReference type="InterPro" id="IPR002347">
    <property type="entry name" value="SDR_fam"/>
</dbReference>
<organism evidence="3 4">
    <name type="scientific">Penicillium freii</name>
    <dbReference type="NCBI Taxonomy" id="48697"/>
    <lineage>
        <taxon>Eukaryota</taxon>
        <taxon>Fungi</taxon>
        <taxon>Dikarya</taxon>
        <taxon>Ascomycota</taxon>
        <taxon>Pezizomycotina</taxon>
        <taxon>Eurotiomycetes</taxon>
        <taxon>Eurotiomycetidae</taxon>
        <taxon>Eurotiales</taxon>
        <taxon>Aspergillaceae</taxon>
        <taxon>Penicillium</taxon>
    </lineage>
</organism>
<evidence type="ECO:0008006" key="5">
    <source>
        <dbReference type="Google" id="ProtNLM"/>
    </source>
</evidence>
<reference evidence="3 4" key="1">
    <citation type="submission" date="2015-10" db="EMBL/GenBank/DDBJ databases">
        <title>Genome sequencing of Penicillium freii.</title>
        <authorList>
            <person name="Nguyen H.D."/>
            <person name="Visagie C.M."/>
            <person name="Seifert K.A."/>
        </authorList>
    </citation>
    <scope>NUCLEOTIDE SEQUENCE [LARGE SCALE GENOMIC DNA]</scope>
    <source>
        <strain evidence="3 4">DAOM 242723</strain>
    </source>
</reference>
<dbReference type="PANTHER" id="PTHR44229:SF4">
    <property type="entry name" value="15-HYDROXYPROSTAGLANDIN DEHYDROGENASE [NAD(+)]"/>
    <property type="match status" value="1"/>
</dbReference>
<keyword evidence="4" id="KW-1185">Reference proteome</keyword>
<dbReference type="STRING" id="48697.A0A101MQJ3"/>
<evidence type="ECO:0000256" key="1">
    <source>
        <dbReference type="ARBA" id="ARBA00006484"/>
    </source>
</evidence>
<dbReference type="PRINTS" id="PR00081">
    <property type="entry name" value="GDHRDH"/>
</dbReference>
<name>A0A101MQJ3_PENFR</name>
<dbReference type="Pfam" id="PF00106">
    <property type="entry name" value="adh_short"/>
    <property type="match status" value="1"/>
</dbReference>